<feature type="compositionally biased region" description="Polar residues" evidence="1">
    <location>
        <begin position="105"/>
        <end position="114"/>
    </location>
</feature>
<keyword evidence="3" id="KW-1185">Reference proteome</keyword>
<dbReference type="GeneID" id="94195690"/>
<name>A0AAV4LVW7_BABCB</name>
<dbReference type="RefSeq" id="XP_067716278.1">
    <property type="nucleotide sequence ID" value="XM_067860177.1"/>
</dbReference>
<dbReference type="Proteomes" id="UP001497744">
    <property type="component" value="Unassembled WGS sequence"/>
</dbReference>
<evidence type="ECO:0000313" key="2">
    <source>
        <dbReference type="EMBL" id="GIX64209.1"/>
    </source>
</evidence>
<feature type="region of interest" description="Disordered" evidence="1">
    <location>
        <begin position="359"/>
        <end position="383"/>
    </location>
</feature>
<feature type="region of interest" description="Disordered" evidence="1">
    <location>
        <begin position="595"/>
        <end position="625"/>
    </location>
</feature>
<dbReference type="AlphaFoldDB" id="A0AAV4LVW7"/>
<feature type="region of interest" description="Disordered" evidence="1">
    <location>
        <begin position="208"/>
        <end position="233"/>
    </location>
</feature>
<sequence>MAHDIIDSLYQLLDTLQSSSRASDEERQDLILSIIRAINERRGVTESSNKATCAIASASPFGEPSNPRDHALLHSPELFASHDAGRSQILELMRHQIDAVTGAQIQALSRQSPAGTPANPSPRLSPDTRPRPCGAPMSRSESVRTDASQLSDLCRLPDAHDVHRLRSHESSQTDPVIFSTVAQHVERPSPPQEEATSRDAEYGREIGATAPLEPQSSVEDAATGPTTAAPITSPEVYRPLSSVTGDLQSVNMYVVAVEMIRVMPRSEKFRYDMVNYKVIDPSVHGETHDADPDYSLLLLVDGGPNQFHVSFGDIIRLRRVDTTLRVDKSGKQHINIYGRLHKYPAMRLWRATEWLTRPDPLPSGPDGASETQAPADASHESEAEALERLRSEAVVLFQEGETRVYREDLEHITRLREWVRRELNVFDLTIRPKFRRKIAEAGPEASDFVVCVLEVSPEPAVNLVVSDESSMAVLTRLNDILVSNLLESSNSIKPGDWLKVKSVQRARQPFKRADGTTYVELEETQYTCVTRLPPCSLPYVKPIPPSAPRSKKARRVTRMRMWNAASGLNRSFPRHLFGSTGYVDRLLQYNYSEEGSFERVPRSADEEPEEGEIQPGALLSNASTT</sequence>
<organism evidence="2 3">
    <name type="scientific">Babesia caballi</name>
    <dbReference type="NCBI Taxonomy" id="5871"/>
    <lineage>
        <taxon>Eukaryota</taxon>
        <taxon>Sar</taxon>
        <taxon>Alveolata</taxon>
        <taxon>Apicomplexa</taxon>
        <taxon>Aconoidasida</taxon>
        <taxon>Piroplasmida</taxon>
        <taxon>Babesiidae</taxon>
        <taxon>Babesia</taxon>
    </lineage>
</organism>
<accession>A0AAV4LVW7</accession>
<feature type="region of interest" description="Disordered" evidence="1">
    <location>
        <begin position="105"/>
        <end position="149"/>
    </location>
</feature>
<gene>
    <name evidence="2" type="ORF">BcabD6B2_36440</name>
</gene>
<keyword evidence="2" id="KW-0032">Aminotransferase</keyword>
<evidence type="ECO:0000256" key="1">
    <source>
        <dbReference type="SAM" id="MobiDB-lite"/>
    </source>
</evidence>
<dbReference type="EMBL" id="BPLF01000003">
    <property type="protein sequence ID" value="GIX64209.1"/>
    <property type="molecule type" value="Genomic_DNA"/>
</dbReference>
<keyword evidence="2" id="KW-0808">Transferase</keyword>
<evidence type="ECO:0000313" key="3">
    <source>
        <dbReference type="Proteomes" id="UP001497744"/>
    </source>
</evidence>
<reference evidence="2 3" key="1">
    <citation type="submission" date="2021-06" db="EMBL/GenBank/DDBJ databases">
        <title>Genome sequence of Babesia caballi.</title>
        <authorList>
            <person name="Yamagishi J."/>
            <person name="Kidaka T."/>
            <person name="Ochi A."/>
        </authorList>
    </citation>
    <scope>NUCLEOTIDE SEQUENCE [LARGE SCALE GENOMIC DNA]</scope>
    <source>
        <strain evidence="2">USDA-D6B2</strain>
    </source>
</reference>
<feature type="compositionally biased region" description="Basic and acidic residues" evidence="1">
    <location>
        <begin position="596"/>
        <end position="605"/>
    </location>
</feature>
<proteinExistence type="predicted"/>
<comment type="caution">
    <text evidence="2">The sequence shown here is derived from an EMBL/GenBank/DDBJ whole genome shotgun (WGS) entry which is preliminary data.</text>
</comment>
<dbReference type="GO" id="GO:0008483">
    <property type="term" value="F:transaminase activity"/>
    <property type="evidence" value="ECO:0007669"/>
    <property type="project" value="UniProtKB-KW"/>
</dbReference>
<protein>
    <submittedName>
        <fullName evidence="2">Aminotransferase class III, putative</fullName>
    </submittedName>
</protein>
<feature type="compositionally biased region" description="Low complexity" evidence="1">
    <location>
        <begin position="221"/>
        <end position="233"/>
    </location>
</feature>